<dbReference type="InterPro" id="IPR050739">
    <property type="entry name" value="MFP"/>
</dbReference>
<reference evidence="12 13" key="1">
    <citation type="submission" date="2023-07" db="EMBL/GenBank/DDBJ databases">
        <title>Genomic Encyclopedia of Type Strains, Phase IV (KMG-IV): sequencing the most valuable type-strain genomes for metagenomic binning, comparative biology and taxonomic classification.</title>
        <authorList>
            <person name="Goeker M."/>
        </authorList>
    </citation>
    <scope>NUCLEOTIDE SEQUENCE [LARGE SCALE GENOMIC DNA]</scope>
    <source>
        <strain evidence="12 13">DSM 19619</strain>
    </source>
</reference>
<evidence type="ECO:0000256" key="9">
    <source>
        <dbReference type="RuleBase" id="RU365093"/>
    </source>
</evidence>
<evidence type="ECO:0000256" key="6">
    <source>
        <dbReference type="ARBA" id="ARBA00022692"/>
    </source>
</evidence>
<dbReference type="Gene3D" id="2.40.30.170">
    <property type="match status" value="1"/>
</dbReference>
<dbReference type="Gene3D" id="2.40.50.100">
    <property type="match status" value="1"/>
</dbReference>
<proteinExistence type="inferred from homology"/>
<keyword evidence="4 9" id="KW-1003">Cell membrane</keyword>
<keyword evidence="7" id="KW-1133">Transmembrane helix</keyword>
<evidence type="ECO:0000313" key="12">
    <source>
        <dbReference type="EMBL" id="MDQ0469455.1"/>
    </source>
</evidence>
<dbReference type="Pfam" id="PF26002">
    <property type="entry name" value="Beta-barrel_AprE"/>
    <property type="match status" value="1"/>
</dbReference>
<evidence type="ECO:0000259" key="10">
    <source>
        <dbReference type="Pfam" id="PF25994"/>
    </source>
</evidence>
<evidence type="ECO:0000256" key="5">
    <source>
        <dbReference type="ARBA" id="ARBA00022519"/>
    </source>
</evidence>
<comment type="similarity">
    <text evidence="2 9">Belongs to the membrane fusion protein (MFP) (TC 8.A.1) family.</text>
</comment>
<dbReference type="InterPro" id="IPR058781">
    <property type="entry name" value="HH_AprE-like"/>
</dbReference>
<accession>A0ABU0J744</accession>
<dbReference type="InterPro" id="IPR010129">
    <property type="entry name" value="T1SS_HlyD"/>
</dbReference>
<evidence type="ECO:0000256" key="3">
    <source>
        <dbReference type="ARBA" id="ARBA00022448"/>
    </source>
</evidence>
<comment type="caution">
    <text evidence="12">The sequence shown here is derived from an EMBL/GenBank/DDBJ whole genome shotgun (WGS) entry which is preliminary data.</text>
</comment>
<evidence type="ECO:0000256" key="7">
    <source>
        <dbReference type="ARBA" id="ARBA00022989"/>
    </source>
</evidence>
<dbReference type="NCBIfam" id="TIGR01843">
    <property type="entry name" value="type_I_hlyD"/>
    <property type="match status" value="1"/>
</dbReference>
<dbReference type="PANTHER" id="PTHR30386">
    <property type="entry name" value="MEMBRANE FUSION SUBUNIT OF EMRAB-TOLC MULTIDRUG EFFLUX PUMP"/>
    <property type="match status" value="1"/>
</dbReference>
<keyword evidence="5 9" id="KW-0997">Cell inner membrane</keyword>
<keyword evidence="13" id="KW-1185">Reference proteome</keyword>
<sequence>MTAPLPAERAIRGYLLVGLALFTLLVGGIGGIAAIVELSGAVIAHGVFVVDSYVKKVQHQTGGTIGAIAVQEGDQVKAGQVLIRLDDTQTRANLAIVTKRLDEFSARRARLEAEREGRDAVTFPAELTERAAESAVAALMGGETRLFELRNSARLGKKAQLESRIGQLEKERLGLSVQETSKVQEIGIINRELEGVRSLWEKRLVSLQRITMEERDAARLEGERGQLVAAQAQNAGRIAEIRLQIISLDQDQRSDVAKELREIEGQTGELLERKVAAEDQLRRVEIRAPQDGVVHELTVHTVGGVVAPGEAIMMIVPVSDALRVEARIAPQDIDQVQRGQKAGLRLSAFNQRVTPEVIAVVDEISPDATTDQKTGATYYTARLRIEEEELKRLGDLKIVPGMPAEAFIQTSSRTILSYLVKPLQDQIERAFRED</sequence>
<comment type="subcellular location">
    <subcellularLocation>
        <location evidence="1 9">Cell inner membrane</location>
        <topology evidence="1 9">Single-pass membrane protein</topology>
    </subcellularLocation>
</comment>
<keyword evidence="6" id="KW-0812">Transmembrane</keyword>
<dbReference type="InterPro" id="IPR058982">
    <property type="entry name" value="Beta-barrel_AprE"/>
</dbReference>
<feature type="domain" description="AprE-like beta-barrel" evidence="11">
    <location>
        <begin position="322"/>
        <end position="410"/>
    </location>
</feature>
<evidence type="ECO:0000259" key="11">
    <source>
        <dbReference type="Pfam" id="PF26002"/>
    </source>
</evidence>
<evidence type="ECO:0000256" key="2">
    <source>
        <dbReference type="ARBA" id="ARBA00009477"/>
    </source>
</evidence>
<dbReference type="PANTHER" id="PTHR30386:SF17">
    <property type="entry name" value="ALKALINE PROTEASE SECRETION PROTEIN APRE"/>
    <property type="match status" value="1"/>
</dbReference>
<evidence type="ECO:0000256" key="4">
    <source>
        <dbReference type="ARBA" id="ARBA00022475"/>
    </source>
</evidence>
<keyword evidence="3 9" id="KW-0813">Transport</keyword>
<evidence type="ECO:0000313" key="13">
    <source>
        <dbReference type="Proteomes" id="UP001242480"/>
    </source>
</evidence>
<dbReference type="RefSeq" id="WP_307272187.1">
    <property type="nucleotide sequence ID" value="NZ_JAUSVX010000003.1"/>
</dbReference>
<organism evidence="12 13">
    <name type="scientific">Labrys wisconsinensis</name>
    <dbReference type="NCBI Taxonomy" id="425677"/>
    <lineage>
        <taxon>Bacteria</taxon>
        <taxon>Pseudomonadati</taxon>
        <taxon>Pseudomonadota</taxon>
        <taxon>Alphaproteobacteria</taxon>
        <taxon>Hyphomicrobiales</taxon>
        <taxon>Xanthobacteraceae</taxon>
        <taxon>Labrys</taxon>
    </lineage>
</organism>
<dbReference type="Pfam" id="PF25994">
    <property type="entry name" value="HH_AprE"/>
    <property type="match status" value="1"/>
</dbReference>
<keyword evidence="8" id="KW-0472">Membrane</keyword>
<feature type="domain" description="AprE-like long alpha-helical hairpin" evidence="10">
    <location>
        <begin position="91"/>
        <end position="280"/>
    </location>
</feature>
<dbReference type="SUPFAM" id="SSF111369">
    <property type="entry name" value="HlyD-like secretion proteins"/>
    <property type="match status" value="1"/>
</dbReference>
<name>A0ABU0J744_9HYPH</name>
<evidence type="ECO:0000256" key="8">
    <source>
        <dbReference type="ARBA" id="ARBA00023136"/>
    </source>
</evidence>
<dbReference type="Proteomes" id="UP001242480">
    <property type="component" value="Unassembled WGS sequence"/>
</dbReference>
<dbReference type="PRINTS" id="PR01490">
    <property type="entry name" value="RTXTOXIND"/>
</dbReference>
<dbReference type="EMBL" id="JAUSVX010000003">
    <property type="protein sequence ID" value="MDQ0469455.1"/>
    <property type="molecule type" value="Genomic_DNA"/>
</dbReference>
<protein>
    <recommendedName>
        <fullName evidence="9">Membrane fusion protein (MFP) family protein</fullName>
    </recommendedName>
</protein>
<gene>
    <name evidence="12" type="ORF">QO011_002466</name>
</gene>
<evidence type="ECO:0000256" key="1">
    <source>
        <dbReference type="ARBA" id="ARBA00004377"/>
    </source>
</evidence>